<dbReference type="PANTHER" id="PTHR30273:SF2">
    <property type="entry name" value="PROTEIN FECR"/>
    <property type="match status" value="1"/>
</dbReference>
<dbReference type="InterPro" id="IPR012373">
    <property type="entry name" value="Ferrdict_sens_TM"/>
</dbReference>
<dbReference type="Pfam" id="PF04773">
    <property type="entry name" value="FecR"/>
    <property type="match status" value="1"/>
</dbReference>
<keyword evidence="5" id="KW-1185">Reference proteome</keyword>
<dbReference type="GO" id="GO:0016989">
    <property type="term" value="F:sigma factor antagonist activity"/>
    <property type="evidence" value="ECO:0007669"/>
    <property type="project" value="TreeGrafter"/>
</dbReference>
<dbReference type="EMBL" id="QKZT01000002">
    <property type="protein sequence ID" value="PZX56782.1"/>
    <property type="molecule type" value="Genomic_DNA"/>
</dbReference>
<dbReference type="Gene3D" id="2.60.120.1440">
    <property type="match status" value="1"/>
</dbReference>
<name>A0A2W7T0U8_9BACT</name>
<dbReference type="PIRSF" id="PIRSF018266">
    <property type="entry name" value="FecR"/>
    <property type="match status" value="1"/>
</dbReference>
<keyword evidence="1" id="KW-0812">Transmembrane</keyword>
<evidence type="ECO:0000259" key="2">
    <source>
        <dbReference type="Pfam" id="PF04773"/>
    </source>
</evidence>
<dbReference type="OrthoDB" id="1099916at2"/>
<evidence type="ECO:0000256" key="1">
    <source>
        <dbReference type="SAM" id="Phobius"/>
    </source>
</evidence>
<feature type="domain" description="Protein FecR C-terminal" evidence="3">
    <location>
        <begin position="265"/>
        <end position="333"/>
    </location>
</feature>
<organism evidence="4 5">
    <name type="scientific">Algoriphagus chordae</name>
    <dbReference type="NCBI Taxonomy" id="237019"/>
    <lineage>
        <taxon>Bacteria</taxon>
        <taxon>Pseudomonadati</taxon>
        <taxon>Bacteroidota</taxon>
        <taxon>Cytophagia</taxon>
        <taxon>Cytophagales</taxon>
        <taxon>Cyclobacteriaceae</taxon>
        <taxon>Algoriphagus</taxon>
    </lineage>
</organism>
<dbReference type="PANTHER" id="PTHR30273">
    <property type="entry name" value="PERIPLASMIC SIGNAL SENSOR AND SIGMA FACTOR ACTIVATOR FECR-RELATED"/>
    <property type="match status" value="1"/>
</dbReference>
<dbReference type="Pfam" id="PF16344">
    <property type="entry name" value="FecR_C"/>
    <property type="match status" value="1"/>
</dbReference>
<reference evidence="4 5" key="1">
    <citation type="submission" date="2018-06" db="EMBL/GenBank/DDBJ databases">
        <title>Genomic Encyclopedia of Archaeal and Bacterial Type Strains, Phase II (KMG-II): from individual species to whole genera.</title>
        <authorList>
            <person name="Goeker M."/>
        </authorList>
    </citation>
    <scope>NUCLEOTIDE SEQUENCE [LARGE SCALE GENOMIC DNA]</scope>
    <source>
        <strain evidence="4 5">DSM 19830</strain>
    </source>
</reference>
<dbReference type="RefSeq" id="WP_111316796.1">
    <property type="nucleotide sequence ID" value="NZ_QKZT01000002.1"/>
</dbReference>
<evidence type="ECO:0000259" key="3">
    <source>
        <dbReference type="Pfam" id="PF16344"/>
    </source>
</evidence>
<protein>
    <submittedName>
        <fullName evidence="4">FecR family protein</fullName>
    </submittedName>
</protein>
<keyword evidence="1" id="KW-1133">Transmembrane helix</keyword>
<dbReference type="Proteomes" id="UP000248882">
    <property type="component" value="Unassembled WGS sequence"/>
</dbReference>
<evidence type="ECO:0000313" key="5">
    <source>
        <dbReference type="Proteomes" id="UP000248882"/>
    </source>
</evidence>
<dbReference type="InterPro" id="IPR006860">
    <property type="entry name" value="FecR"/>
</dbReference>
<feature type="transmembrane region" description="Helical" evidence="1">
    <location>
        <begin position="85"/>
        <end position="106"/>
    </location>
</feature>
<accession>A0A2W7T0U8</accession>
<dbReference type="AlphaFoldDB" id="A0A2W7T0U8"/>
<proteinExistence type="predicted"/>
<keyword evidence="1" id="KW-0472">Membrane</keyword>
<dbReference type="Gene3D" id="3.55.50.30">
    <property type="match status" value="1"/>
</dbReference>
<feature type="domain" description="FecR protein" evidence="2">
    <location>
        <begin position="131"/>
        <end position="219"/>
    </location>
</feature>
<dbReference type="InterPro" id="IPR032508">
    <property type="entry name" value="FecR_C"/>
</dbReference>
<sequence length="335" mass="38401">MNVPEDQIDLILSKWLTNTASQEELLILENWANLCDENLEVFETFKKVTNQSTPEPILVNLEEKANDIWEKAHQKKSTSQRKWRIVFNYAASIFLMAALAMSIFYYQQLEKGKDNEVAAEVPTFIFRENKPGQKTKIFLPDGSVVYLNSSSSIKYLSGFVGDERRVYLKGEGFFEVAKDKSKPFIVESRSFETIALGTAFNVKAFEEEDLRISLVEGVVSINQLSNADNSLILKPGKELLLSSDSKTFLEQDFDLEEVVGWKEGRLVFTQANLPEVKLSLERWYGVQIELRGKVPSNWKVTTVYENQSLKNVLTDLQYSRKFAYEIKHSNVTITF</sequence>
<comment type="caution">
    <text evidence="4">The sequence shown here is derived from an EMBL/GenBank/DDBJ whole genome shotgun (WGS) entry which is preliminary data.</text>
</comment>
<gene>
    <name evidence="4" type="ORF">LV85_00715</name>
</gene>
<evidence type="ECO:0000313" key="4">
    <source>
        <dbReference type="EMBL" id="PZX56782.1"/>
    </source>
</evidence>